<feature type="transmembrane region" description="Helical" evidence="6">
    <location>
        <begin position="12"/>
        <end position="39"/>
    </location>
</feature>
<evidence type="ECO:0000256" key="7">
    <source>
        <dbReference type="SAM" id="MobiDB-lite"/>
    </source>
</evidence>
<keyword evidence="5 6" id="KW-0472">Membrane</keyword>
<reference evidence="8 9" key="1">
    <citation type="submission" date="2018-11" db="EMBL/GenBank/DDBJ databases">
        <authorList>
            <consortium name="Pathogen Informatics"/>
        </authorList>
    </citation>
    <scope>NUCLEOTIDE SEQUENCE [LARGE SCALE GENOMIC DNA]</scope>
</reference>
<name>A0A3P7QWH8_DIBLA</name>
<gene>
    <name evidence="8" type="ORF">DILT_LOCUS16704</name>
</gene>
<dbReference type="Gene3D" id="1.10.3860.10">
    <property type="entry name" value="Sodium:dicarboxylate symporter"/>
    <property type="match status" value="1"/>
</dbReference>
<keyword evidence="6" id="KW-0769">Symport</keyword>
<evidence type="ECO:0000313" key="9">
    <source>
        <dbReference type="Proteomes" id="UP000281553"/>
    </source>
</evidence>
<dbReference type="InterPro" id="IPR036458">
    <property type="entry name" value="Na:dicarbo_symporter_sf"/>
</dbReference>
<dbReference type="OrthoDB" id="5877963at2759"/>
<protein>
    <recommendedName>
        <fullName evidence="6">Amino acid transporter</fullName>
    </recommendedName>
</protein>
<feature type="region of interest" description="Disordered" evidence="7">
    <location>
        <begin position="78"/>
        <end position="97"/>
    </location>
</feature>
<accession>A0A3P7QWH8</accession>
<dbReference type="GO" id="GO:0016020">
    <property type="term" value="C:membrane"/>
    <property type="evidence" value="ECO:0007669"/>
    <property type="project" value="UniProtKB-SubCell"/>
</dbReference>
<keyword evidence="9" id="KW-1185">Reference proteome</keyword>
<dbReference type="GO" id="GO:0015293">
    <property type="term" value="F:symporter activity"/>
    <property type="evidence" value="ECO:0007669"/>
    <property type="project" value="UniProtKB-UniRule"/>
</dbReference>
<dbReference type="EMBL" id="UYRU01086599">
    <property type="protein sequence ID" value="VDN35166.1"/>
    <property type="molecule type" value="Genomic_DNA"/>
</dbReference>
<dbReference type="SUPFAM" id="SSF118215">
    <property type="entry name" value="Proton glutamate symport protein"/>
    <property type="match status" value="1"/>
</dbReference>
<evidence type="ECO:0000256" key="1">
    <source>
        <dbReference type="ARBA" id="ARBA00004141"/>
    </source>
</evidence>
<dbReference type="Proteomes" id="UP000281553">
    <property type="component" value="Unassembled WGS sequence"/>
</dbReference>
<organism evidence="8 9">
    <name type="scientific">Dibothriocephalus latus</name>
    <name type="common">Fish tapeworm</name>
    <name type="synonym">Diphyllobothrium latum</name>
    <dbReference type="NCBI Taxonomy" id="60516"/>
    <lineage>
        <taxon>Eukaryota</taxon>
        <taxon>Metazoa</taxon>
        <taxon>Spiralia</taxon>
        <taxon>Lophotrochozoa</taxon>
        <taxon>Platyhelminthes</taxon>
        <taxon>Cestoda</taxon>
        <taxon>Eucestoda</taxon>
        <taxon>Diphyllobothriidea</taxon>
        <taxon>Diphyllobothriidae</taxon>
        <taxon>Dibothriocephalus</taxon>
    </lineage>
</organism>
<dbReference type="Pfam" id="PF00375">
    <property type="entry name" value="SDF"/>
    <property type="match status" value="1"/>
</dbReference>
<comment type="caution">
    <text evidence="6">Lacks conserved residue(s) required for the propagation of feature annotation.</text>
</comment>
<keyword evidence="3 6" id="KW-0812">Transmembrane</keyword>
<dbReference type="AlphaFoldDB" id="A0A3P7QWH8"/>
<sequence>MTFALSLAVPNIPSASMVLVVTVLSSIGIPTEGAGLLFAMEWLLDRCRSGSGALSIMYIAATTQAIYDRTQRGDREAELESSVAAGSVENDKENLPV</sequence>
<keyword evidence="4 6" id="KW-1133">Transmembrane helix</keyword>
<keyword evidence="2 6" id="KW-0813">Transport</keyword>
<evidence type="ECO:0000256" key="5">
    <source>
        <dbReference type="ARBA" id="ARBA00023136"/>
    </source>
</evidence>
<comment type="similarity">
    <text evidence="6">Belongs to the dicarboxylate/amino acid:cation symporter (DAACS) (TC 2.A.23) family.</text>
</comment>
<comment type="subcellular location">
    <subcellularLocation>
        <location evidence="1 6">Membrane</location>
        <topology evidence="1 6">Multi-pass membrane protein</topology>
    </subcellularLocation>
</comment>
<evidence type="ECO:0000256" key="4">
    <source>
        <dbReference type="ARBA" id="ARBA00022989"/>
    </source>
</evidence>
<evidence type="ECO:0000256" key="6">
    <source>
        <dbReference type="RuleBase" id="RU361216"/>
    </source>
</evidence>
<dbReference type="InterPro" id="IPR001991">
    <property type="entry name" value="Na-dicarboxylate_symporter"/>
</dbReference>
<evidence type="ECO:0000256" key="2">
    <source>
        <dbReference type="ARBA" id="ARBA00022448"/>
    </source>
</evidence>
<proteinExistence type="inferred from homology"/>
<evidence type="ECO:0000313" key="8">
    <source>
        <dbReference type="EMBL" id="VDN35166.1"/>
    </source>
</evidence>
<evidence type="ECO:0000256" key="3">
    <source>
        <dbReference type="ARBA" id="ARBA00022692"/>
    </source>
</evidence>